<feature type="domain" description="Dyp-type peroxidase N-terminal" evidence="7">
    <location>
        <begin position="5"/>
        <end position="134"/>
    </location>
</feature>
<dbReference type="Pfam" id="PF04261">
    <property type="entry name" value="Dyp_perox_N"/>
    <property type="match status" value="1"/>
</dbReference>
<comment type="cofactor">
    <cofactor evidence="1">
        <name>heme b</name>
        <dbReference type="ChEBI" id="CHEBI:60344"/>
    </cofactor>
</comment>
<gene>
    <name evidence="9" type="ORF">AJE_11554</name>
</gene>
<dbReference type="InterPro" id="IPR048327">
    <property type="entry name" value="Dyp_perox_N"/>
</dbReference>
<evidence type="ECO:0000259" key="7">
    <source>
        <dbReference type="Pfam" id="PF04261"/>
    </source>
</evidence>
<comment type="similarity">
    <text evidence="6">Belongs to the DyP-type peroxidase family.</text>
</comment>
<dbReference type="GO" id="GO:0020037">
    <property type="term" value="F:heme binding"/>
    <property type="evidence" value="ECO:0007669"/>
    <property type="project" value="InterPro"/>
</dbReference>
<dbReference type="GO" id="GO:0005829">
    <property type="term" value="C:cytosol"/>
    <property type="evidence" value="ECO:0007669"/>
    <property type="project" value="TreeGrafter"/>
</dbReference>
<dbReference type="STRING" id="1129374.AJE_11554"/>
<dbReference type="RefSeq" id="WP_008951007.1">
    <property type="nucleotide sequence ID" value="NZ_AHTH01000038.1"/>
</dbReference>
<name>H3ZG14_9ALTE</name>
<keyword evidence="5" id="KW-0408">Iron</keyword>
<evidence type="ECO:0000313" key="10">
    <source>
        <dbReference type="Proteomes" id="UP000012046"/>
    </source>
</evidence>
<dbReference type="InterPro" id="IPR048328">
    <property type="entry name" value="Dyp_perox_C"/>
</dbReference>
<sequence>MAREQLGICAEANLHASYLLCNVLDGQEAILRQKLLRIPQMLQRLAEHFSESMLTGLVAISSHYWDSLYPWQRPAGLQAFPVLPSEHLAVSCSMADLLIQVRSDRLDVNYIALQQIQQLLLANIEVSEQLSGFRYLDGRQLTGFPDAPQNPRGIKRRQAALVPAVDSPMFAGGSYLHFYRANLDLKHWQQLTVAQQEEILGFAKTDGKPLPAERLLPNSHLQCSLAGGLAPLPLLQQNMPFAQGNSQGLLVLNFSHQAERFAQQWHYRLGLNEGRYYDSLLDFYRIDLAAAFFVPALGFLEAAANGSLGTSSDLFE</sequence>
<dbReference type="PATRIC" id="fig|1129374.4.peg.2295"/>
<dbReference type="InterPro" id="IPR011008">
    <property type="entry name" value="Dimeric_a/b-barrel"/>
</dbReference>
<dbReference type="PROSITE" id="PS51404">
    <property type="entry name" value="DYP_PEROXIDASE"/>
    <property type="match status" value="1"/>
</dbReference>
<dbReference type="PANTHER" id="PTHR30521:SF0">
    <property type="entry name" value="DYP-TYPE PEROXIDASE FAMILY PROTEIN"/>
    <property type="match status" value="1"/>
</dbReference>
<protein>
    <submittedName>
        <fullName evidence="9">Dyp-type peroxidase</fullName>
    </submittedName>
</protein>
<evidence type="ECO:0000256" key="4">
    <source>
        <dbReference type="ARBA" id="ARBA00023002"/>
    </source>
</evidence>
<comment type="caution">
    <text evidence="9">The sequence shown here is derived from an EMBL/GenBank/DDBJ whole genome shotgun (WGS) entry which is preliminary data.</text>
</comment>
<keyword evidence="3" id="KW-0479">Metal-binding</keyword>
<dbReference type="EMBL" id="AHTH01000038">
    <property type="protein sequence ID" value="EHR40522.1"/>
    <property type="molecule type" value="Genomic_DNA"/>
</dbReference>
<evidence type="ECO:0000259" key="8">
    <source>
        <dbReference type="Pfam" id="PF20628"/>
    </source>
</evidence>
<evidence type="ECO:0000313" key="9">
    <source>
        <dbReference type="EMBL" id="EHR40522.1"/>
    </source>
</evidence>
<dbReference type="Pfam" id="PF20628">
    <property type="entry name" value="Dyp_perox_C"/>
    <property type="match status" value="1"/>
</dbReference>
<accession>H3ZG14</accession>
<reference evidence="9 10" key="1">
    <citation type="journal article" date="2012" name="J. Bacteriol.">
        <title>Genome Sequence of Extracellular-Protease-Producing Alishewanella jeotgali Isolated from Traditional Korean Fermented Seafood.</title>
        <authorList>
            <person name="Jung J."/>
            <person name="Chun J."/>
            <person name="Park W."/>
        </authorList>
    </citation>
    <scope>NUCLEOTIDE SEQUENCE [LARGE SCALE GENOMIC DNA]</scope>
    <source>
        <strain evidence="9 10">KCTC 22429</strain>
    </source>
</reference>
<dbReference type="GO" id="GO:0004601">
    <property type="term" value="F:peroxidase activity"/>
    <property type="evidence" value="ECO:0007669"/>
    <property type="project" value="UniProtKB-KW"/>
</dbReference>
<dbReference type="eggNOG" id="COG2837">
    <property type="taxonomic scope" value="Bacteria"/>
</dbReference>
<dbReference type="NCBIfam" id="TIGR01413">
    <property type="entry name" value="Dyp_perox_fam"/>
    <property type="match status" value="1"/>
</dbReference>
<feature type="domain" description="Dyp-type peroxidase C-terminal" evidence="8">
    <location>
        <begin position="138"/>
        <end position="297"/>
    </location>
</feature>
<evidence type="ECO:0000256" key="6">
    <source>
        <dbReference type="ARBA" id="ARBA00025737"/>
    </source>
</evidence>
<dbReference type="InterPro" id="IPR006314">
    <property type="entry name" value="Dyp_peroxidase"/>
</dbReference>
<evidence type="ECO:0000256" key="1">
    <source>
        <dbReference type="ARBA" id="ARBA00001970"/>
    </source>
</evidence>
<proteinExistence type="inferred from homology"/>
<keyword evidence="2 9" id="KW-0575">Peroxidase</keyword>
<dbReference type="SUPFAM" id="SSF54909">
    <property type="entry name" value="Dimeric alpha+beta barrel"/>
    <property type="match status" value="1"/>
</dbReference>
<evidence type="ECO:0000256" key="5">
    <source>
        <dbReference type="ARBA" id="ARBA00023004"/>
    </source>
</evidence>
<evidence type="ECO:0000256" key="3">
    <source>
        <dbReference type="ARBA" id="ARBA00022723"/>
    </source>
</evidence>
<dbReference type="PANTHER" id="PTHR30521">
    <property type="entry name" value="DEFERROCHELATASE/PEROXIDASE"/>
    <property type="match status" value="1"/>
</dbReference>
<dbReference type="GO" id="GO:0046872">
    <property type="term" value="F:metal ion binding"/>
    <property type="evidence" value="ECO:0007669"/>
    <property type="project" value="UniProtKB-KW"/>
</dbReference>
<keyword evidence="4" id="KW-0560">Oxidoreductase</keyword>
<evidence type="ECO:0000256" key="2">
    <source>
        <dbReference type="ARBA" id="ARBA00022559"/>
    </source>
</evidence>
<dbReference type="Proteomes" id="UP000012046">
    <property type="component" value="Unassembled WGS sequence"/>
</dbReference>
<keyword evidence="10" id="KW-1185">Reference proteome</keyword>
<dbReference type="AlphaFoldDB" id="H3ZG14"/>
<organism evidence="9 10">
    <name type="scientific">Alishewanella jeotgali KCTC 22429</name>
    <dbReference type="NCBI Taxonomy" id="1129374"/>
    <lineage>
        <taxon>Bacteria</taxon>
        <taxon>Pseudomonadati</taxon>
        <taxon>Pseudomonadota</taxon>
        <taxon>Gammaproteobacteria</taxon>
        <taxon>Alteromonadales</taxon>
        <taxon>Alteromonadaceae</taxon>
        <taxon>Alishewanella</taxon>
    </lineage>
</organism>